<dbReference type="SUPFAM" id="SSF81593">
    <property type="entry name" value="Nucleotidyltransferase substrate binding subunit/domain"/>
    <property type="match status" value="1"/>
</dbReference>
<dbReference type="GO" id="GO:0016740">
    <property type="term" value="F:transferase activity"/>
    <property type="evidence" value="ECO:0007669"/>
    <property type="project" value="UniProtKB-KW"/>
</dbReference>
<keyword evidence="1" id="KW-0808">Transferase</keyword>
<accession>A0A0U5ARM5</accession>
<keyword evidence="2" id="KW-1185">Reference proteome</keyword>
<dbReference type="STRING" id="1653476.THC_1182"/>
<gene>
    <name evidence="1" type="ORF">THC_1182</name>
</gene>
<protein>
    <submittedName>
        <fullName evidence="1">Nucleotidyltransferase</fullName>
    </submittedName>
</protein>
<organism evidence="1 2">
    <name type="scientific">Caldimicrobium thiodismutans</name>
    <dbReference type="NCBI Taxonomy" id="1653476"/>
    <lineage>
        <taxon>Bacteria</taxon>
        <taxon>Pseudomonadati</taxon>
        <taxon>Thermodesulfobacteriota</taxon>
        <taxon>Thermodesulfobacteria</taxon>
        <taxon>Thermodesulfobacteriales</taxon>
        <taxon>Thermodesulfobacteriaceae</taxon>
        <taxon>Caldimicrobium</taxon>
    </lineage>
</organism>
<sequence length="145" mass="17493">MVMKKVNQDIRWKQRFSNFKKALKQLEEAIELSHQRDLSPLEKQGVIKAFEYTYELSWNLIRDYLIYQGLYEIRGSRDALKLGFKYGLIEDAEVWLQMISARNLSSHTYNEETAEEILKKILQNFYFEFKKLLQKFEELAEKERV</sequence>
<proteinExistence type="predicted"/>
<dbReference type="AlphaFoldDB" id="A0A0U5ARM5"/>
<dbReference type="KEGG" id="cthi:THC_1182"/>
<dbReference type="InterPro" id="IPR010235">
    <property type="entry name" value="HepT"/>
</dbReference>
<dbReference type="Proteomes" id="UP000068196">
    <property type="component" value="Chromosome"/>
</dbReference>
<reference evidence="2" key="2">
    <citation type="journal article" date="2016" name="Int. J. Syst. Evol. Microbiol.">
        <title>Caldimicrobium thiodismutans sp. nov., a sulfur-disproportionating bacterium isolated from a hot spring.</title>
        <authorList>
            <person name="Kojima H."/>
            <person name="Umezawa K."/>
            <person name="Fukui M."/>
        </authorList>
    </citation>
    <scope>NUCLEOTIDE SEQUENCE [LARGE SCALE GENOMIC DNA]</scope>
    <source>
        <strain evidence="2">TF1</strain>
    </source>
</reference>
<dbReference type="EMBL" id="AP014945">
    <property type="protein sequence ID" value="BAU23553.1"/>
    <property type="molecule type" value="Genomic_DNA"/>
</dbReference>
<dbReference type="Pfam" id="PF08780">
    <property type="entry name" value="NTase_sub_bind"/>
    <property type="match status" value="1"/>
</dbReference>
<evidence type="ECO:0000313" key="2">
    <source>
        <dbReference type="Proteomes" id="UP000068196"/>
    </source>
</evidence>
<dbReference type="PATRIC" id="fig|1653476.3.peg.1225"/>
<dbReference type="Gene3D" id="1.20.120.330">
    <property type="entry name" value="Nucleotidyltransferases domain 2"/>
    <property type="match status" value="1"/>
</dbReference>
<evidence type="ECO:0000313" key="1">
    <source>
        <dbReference type="EMBL" id="BAU23553.1"/>
    </source>
</evidence>
<name>A0A0U5ARM5_9BACT</name>
<dbReference type="NCBIfam" id="TIGR01987">
    <property type="entry name" value="HI0074"/>
    <property type="match status" value="1"/>
</dbReference>
<reference evidence="1 2" key="1">
    <citation type="journal article" date="2016" name="Int. J. Syst. Evol. Microbiol.">
        <title>Caldimicrobium thiodismutans sp. nov., a sulfur-disproportionating bacterium isolated from a hot spring, and emended description of the genus Caldimicrobium.</title>
        <authorList>
            <person name="Kojima H."/>
            <person name="Umezawa K."/>
            <person name="Fukui M."/>
        </authorList>
    </citation>
    <scope>NUCLEOTIDE SEQUENCE [LARGE SCALE GENOMIC DNA]</scope>
    <source>
        <strain evidence="1 2">TF1</strain>
    </source>
</reference>